<dbReference type="STRING" id="1803587.GCA_001593825_02261"/>
<feature type="transmembrane region" description="Helical" evidence="1">
    <location>
        <begin position="150"/>
        <end position="169"/>
    </location>
</feature>
<evidence type="ECO:0000313" key="3">
    <source>
        <dbReference type="Proteomes" id="UP000092382"/>
    </source>
</evidence>
<evidence type="ECO:0000256" key="1">
    <source>
        <dbReference type="SAM" id="Phobius"/>
    </source>
</evidence>
<organism evidence="2 3">
    <name type="scientific">Aphanizomenon flos-aquae LD13</name>
    <dbReference type="NCBI Taxonomy" id="1710894"/>
    <lineage>
        <taxon>Bacteria</taxon>
        <taxon>Bacillati</taxon>
        <taxon>Cyanobacteriota</taxon>
        <taxon>Cyanophyceae</taxon>
        <taxon>Nostocales</taxon>
        <taxon>Aphanizomenonaceae</taxon>
        <taxon>Aphanizomenon</taxon>
    </lineage>
</organism>
<reference evidence="2 3" key="1">
    <citation type="submission" date="2015-09" db="EMBL/GenBank/DDBJ databases">
        <title>Whole genome shotgun sequence assembly of Aphanizomenon flos-aquae UKL13.</title>
        <authorList>
            <person name="Driscoll C."/>
        </authorList>
    </citation>
    <scope>NUCLEOTIDE SEQUENCE [LARGE SCALE GENOMIC DNA]</scope>
    <source>
        <strain evidence="2">MDT13</strain>
    </source>
</reference>
<keyword evidence="1" id="KW-0472">Membrane</keyword>
<dbReference type="PATRIC" id="fig|1710894.3.peg.1709"/>
<feature type="transmembrane region" description="Helical" evidence="1">
    <location>
        <begin position="21"/>
        <end position="42"/>
    </location>
</feature>
<sequence length="257" mass="29680">MNIHKPHLRQFTIRKSFTRSLIDGFLVLGMTSSIPLIGAFWVGNGDRLICQREKYFEAKCEFIREKFLDHTRVAFPLSALTAKVTRSVEPDDEGKYCYFPTIVVEKTFSTRILTSCSETDANWVVSEINQFISTSTEEKLDLHPLDWRHILLAGSPFILCGLLFAALGIRNSLSTCVFDLDRKCFTIIRKKWFRTTDVEEYELNIIAAVNLETHDNGMSIEEQVIIKLKSDQKIILPYNDYNNQKLVSDLKQFLNLR</sequence>
<comment type="caution">
    <text evidence="2">The sequence shown here is derived from an EMBL/GenBank/DDBJ whole genome shotgun (WGS) entry which is preliminary data.</text>
</comment>
<name>A0A1B7VPA3_APHFL</name>
<protein>
    <submittedName>
        <fullName evidence="2">Uncharacterized protein</fullName>
    </submittedName>
</protein>
<dbReference type="EMBL" id="LJOY01000063">
    <property type="protein sequence ID" value="OBQ22230.1"/>
    <property type="molecule type" value="Genomic_DNA"/>
</dbReference>
<dbReference type="AlphaFoldDB" id="A0A1B7VPA3"/>
<proteinExistence type="predicted"/>
<accession>A0A1B7VPA3</accession>
<keyword evidence="1" id="KW-0812">Transmembrane</keyword>
<dbReference type="Proteomes" id="UP000092382">
    <property type="component" value="Unassembled WGS sequence"/>
</dbReference>
<gene>
    <name evidence="2" type="ORF">AN481_15680</name>
</gene>
<keyword evidence="1" id="KW-1133">Transmembrane helix</keyword>
<evidence type="ECO:0000313" key="2">
    <source>
        <dbReference type="EMBL" id="OBQ22230.1"/>
    </source>
</evidence>